<reference evidence="1" key="1">
    <citation type="journal article" date="2019" name="MBio">
        <title>Virus Genomes from Deep Sea Sediments Expand the Ocean Megavirome and Support Independent Origins of Viral Gigantism.</title>
        <authorList>
            <person name="Backstrom D."/>
            <person name="Yutin N."/>
            <person name="Jorgensen S.L."/>
            <person name="Dharamshi J."/>
            <person name="Homa F."/>
            <person name="Zaremba-Niedwiedzka K."/>
            <person name="Spang A."/>
            <person name="Wolf Y.I."/>
            <person name="Koonin E.V."/>
            <person name="Ettema T.J."/>
        </authorList>
    </citation>
    <scope>NUCLEOTIDE SEQUENCE</scope>
</reference>
<sequence length="175" mass="18294">MFDIYKNRMNDFGVSNTTTDVTNVGPLAQQLSISGPNLLTINLVAPTLVPITIATLKQAALSGVVIHIPVSAGATSDFTLNKKPGAPNGSVAIALASALNLTSTSSSTVLKFHNPANFAGTVRLSSDDTTLTIQATPMNLFTGGVGPAETHVLVTRTGFGLEILFQRHTTPYVFP</sequence>
<proteinExistence type="predicted"/>
<organism evidence="1">
    <name type="scientific">Iridovirus LCIVAC01</name>
    <dbReference type="NCBI Taxonomy" id="2506607"/>
    <lineage>
        <taxon>Viruses</taxon>
        <taxon>Varidnaviria</taxon>
        <taxon>Bamfordvirae</taxon>
        <taxon>Nucleocytoviricota</taxon>
        <taxon>Megaviricetes</taxon>
        <taxon>Pimascovirales</taxon>
        <taxon>Pimascovirales incertae sedis</taxon>
        <taxon>Iridoviridae</taxon>
    </lineage>
</organism>
<evidence type="ECO:0000313" key="1">
    <source>
        <dbReference type="EMBL" id="QBK85233.1"/>
    </source>
</evidence>
<accession>A0A481YPJ9</accession>
<dbReference type="EMBL" id="MK500309">
    <property type="protein sequence ID" value="QBK85233.1"/>
    <property type="molecule type" value="Genomic_DNA"/>
</dbReference>
<protein>
    <submittedName>
        <fullName evidence="1">Uncharacterized protein</fullName>
    </submittedName>
</protein>
<name>A0A481YPJ9_9VIRU</name>
<gene>
    <name evidence="1" type="ORF">LCIVAC01_00420</name>
</gene>